<evidence type="ECO:0000313" key="3">
    <source>
        <dbReference type="Proteomes" id="UP000241868"/>
    </source>
</evidence>
<evidence type="ECO:0000313" key="2">
    <source>
        <dbReference type="EMBL" id="PSJ81238.1"/>
    </source>
</evidence>
<feature type="transmembrane region" description="Helical" evidence="1">
    <location>
        <begin position="38"/>
        <end position="56"/>
    </location>
</feature>
<name>A0A2P7U2N7_9NEIS</name>
<accession>A0A2P7U2N7</accession>
<reference evidence="2 3" key="1">
    <citation type="submission" date="2018-03" db="EMBL/GenBank/DDBJ databases">
        <title>Neisseria weixii sp. nov., isolated from the intestinal contents of Tibetan Plateau pika (Ochotona curzoniae) in Yushu, Qinghai Province, China.</title>
        <authorList>
            <person name="Gui Z."/>
        </authorList>
    </citation>
    <scope>NUCLEOTIDE SEQUENCE [LARGE SCALE GENOMIC DNA]</scope>
    <source>
        <strain evidence="2 3">ATCC 51483</strain>
    </source>
</reference>
<keyword evidence="1" id="KW-1133">Transmembrane helix</keyword>
<dbReference type="AlphaFoldDB" id="A0A2P7U2N7"/>
<keyword evidence="3" id="KW-1185">Reference proteome</keyword>
<evidence type="ECO:0000256" key="1">
    <source>
        <dbReference type="SAM" id="Phobius"/>
    </source>
</evidence>
<gene>
    <name evidence="2" type="ORF">C7N83_01445</name>
</gene>
<protein>
    <submittedName>
        <fullName evidence="2">Uncharacterized protein</fullName>
    </submittedName>
</protein>
<keyword evidence="1" id="KW-0472">Membrane</keyword>
<dbReference type="Proteomes" id="UP000241868">
    <property type="component" value="Unassembled WGS sequence"/>
</dbReference>
<comment type="caution">
    <text evidence="2">The sequence shown here is derived from an EMBL/GenBank/DDBJ whole genome shotgun (WGS) entry which is preliminary data.</text>
</comment>
<organism evidence="2 3">
    <name type="scientific">Neisseria iguanae</name>
    <dbReference type="NCBI Taxonomy" id="90242"/>
    <lineage>
        <taxon>Bacteria</taxon>
        <taxon>Pseudomonadati</taxon>
        <taxon>Pseudomonadota</taxon>
        <taxon>Betaproteobacteria</taxon>
        <taxon>Neisseriales</taxon>
        <taxon>Neisseriaceae</taxon>
        <taxon>Neisseria</taxon>
    </lineage>
</organism>
<sequence length="174" mass="20224">MIAILLLLYWALVFGGIGVALGLLFGELNRRYGLFRSWWQLAVYFCCWLGLMVFFYQDEVQGRWEFNKICGEVSITYIAEEKIRGSKVKHVYIDTMYLKNTVLPIQKFQYGYEDIKTGDIILKLDSFLLKGGRMSSILLSKSPVLMSNMDDNCNEMTKKFDAEMQKKYGFLIVN</sequence>
<proteinExistence type="predicted"/>
<dbReference type="OrthoDB" id="8616527at2"/>
<dbReference type="EMBL" id="PXYY01000005">
    <property type="protein sequence ID" value="PSJ81238.1"/>
    <property type="molecule type" value="Genomic_DNA"/>
</dbReference>
<keyword evidence="1" id="KW-0812">Transmembrane</keyword>
<dbReference type="RefSeq" id="WP_106740090.1">
    <property type="nucleotide sequence ID" value="NZ_PXYY01000005.1"/>
</dbReference>